<evidence type="ECO:0000313" key="4">
    <source>
        <dbReference type="Proteomes" id="UP000095192"/>
    </source>
</evidence>
<sequence length="342" mass="36659">MALPHRLESLRGASHQDSLHSSCTPPATSEALSPAQEAPPQATANSTGLMVPRDSSAARTAAAAAFLSLPLPKAWVREPSRLRAAGRVSLGLSIWSFGVSFILFVLAIVAAESLVDYVAAFLEVVCAAVIAYFGASAAFKRDWRSAGVYVAFALLMAAEQLLWVVFAVYHVKATKAQLTAVDRLSSAATEEEYLLLQEELTVAAAQLGLSIFSLASYCTSAAAAYGLRYQALVLGPGSHAAAAKSFADVAADALAAADAEDAAAVREGRRPTQRISVQHQLLQHQLNLLQQEQLEQQQLLLLRQEELMLQRIPRRHQQIRRMHTDGAATGVHVEAGEAPDAW</sequence>
<dbReference type="InParanoid" id="A0A1D3D5F3"/>
<comment type="caution">
    <text evidence="3">The sequence shown here is derived from an EMBL/GenBank/DDBJ whole genome shotgun (WGS) entry which is preliminary data.</text>
</comment>
<dbReference type="AlphaFoldDB" id="A0A1D3D5F3"/>
<keyword evidence="4" id="KW-1185">Reference proteome</keyword>
<evidence type="ECO:0000256" key="2">
    <source>
        <dbReference type="SAM" id="Phobius"/>
    </source>
</evidence>
<keyword evidence="2" id="KW-0472">Membrane</keyword>
<feature type="transmembrane region" description="Helical" evidence="2">
    <location>
        <begin position="88"/>
        <end position="111"/>
    </location>
</feature>
<evidence type="ECO:0000256" key="1">
    <source>
        <dbReference type="SAM" id="MobiDB-lite"/>
    </source>
</evidence>
<dbReference type="VEuPathDB" id="ToxoDB:cyc_02287"/>
<proteinExistence type="predicted"/>
<dbReference type="VEuPathDB" id="ToxoDB:LOC34619162"/>
<dbReference type="Proteomes" id="UP000095192">
    <property type="component" value="Unassembled WGS sequence"/>
</dbReference>
<keyword evidence="2" id="KW-1133">Transmembrane helix</keyword>
<feature type="transmembrane region" description="Helical" evidence="2">
    <location>
        <begin position="146"/>
        <end position="169"/>
    </location>
</feature>
<organism evidence="3 4">
    <name type="scientific">Cyclospora cayetanensis</name>
    <dbReference type="NCBI Taxonomy" id="88456"/>
    <lineage>
        <taxon>Eukaryota</taxon>
        <taxon>Sar</taxon>
        <taxon>Alveolata</taxon>
        <taxon>Apicomplexa</taxon>
        <taxon>Conoidasida</taxon>
        <taxon>Coccidia</taxon>
        <taxon>Eucoccidiorida</taxon>
        <taxon>Eimeriorina</taxon>
        <taxon>Eimeriidae</taxon>
        <taxon>Cyclospora</taxon>
    </lineage>
</organism>
<accession>A0A1D3D5F3</accession>
<protein>
    <submittedName>
        <fullName evidence="3">Fk506-binding nuclear protein</fullName>
    </submittedName>
</protein>
<evidence type="ECO:0000313" key="3">
    <source>
        <dbReference type="EMBL" id="OEH78673.1"/>
    </source>
</evidence>
<feature type="transmembrane region" description="Helical" evidence="2">
    <location>
        <begin position="117"/>
        <end position="139"/>
    </location>
</feature>
<feature type="compositionally biased region" description="Polar residues" evidence="1">
    <location>
        <begin position="15"/>
        <end position="31"/>
    </location>
</feature>
<feature type="region of interest" description="Disordered" evidence="1">
    <location>
        <begin position="1"/>
        <end position="49"/>
    </location>
</feature>
<name>A0A1D3D5F3_9EIME</name>
<dbReference type="EMBL" id="JROU02000655">
    <property type="protein sequence ID" value="OEH78673.1"/>
    <property type="molecule type" value="Genomic_DNA"/>
</dbReference>
<gene>
    <name evidence="3" type="ORF">cyc_02287</name>
</gene>
<reference evidence="3 4" key="1">
    <citation type="journal article" date="2016" name="BMC Genomics">
        <title>Comparative genomics reveals Cyclospora cayetanensis possesses coccidia-like metabolism and invasion components but unique surface antigens.</title>
        <authorList>
            <person name="Liu S."/>
            <person name="Wang L."/>
            <person name="Zheng H."/>
            <person name="Xu Z."/>
            <person name="Roellig D.M."/>
            <person name="Li N."/>
            <person name="Frace M.A."/>
            <person name="Tang K."/>
            <person name="Arrowood M.J."/>
            <person name="Moss D.M."/>
            <person name="Zhang L."/>
            <person name="Feng Y."/>
            <person name="Xiao L."/>
        </authorList>
    </citation>
    <scope>NUCLEOTIDE SEQUENCE [LARGE SCALE GENOMIC DNA]</scope>
    <source>
        <strain evidence="3 4">CHN_HEN01</strain>
    </source>
</reference>
<keyword evidence="2" id="KW-0812">Transmembrane</keyword>